<evidence type="ECO:0000256" key="5">
    <source>
        <dbReference type="ARBA" id="ARBA00023242"/>
    </source>
</evidence>
<dbReference type="PANTHER" id="PTHR23271:SF1">
    <property type="entry name" value="U3 SMALL NUCLEOLAR RNA-ASSOCIATED PROTEIN 6 HOMOLOG"/>
    <property type="match status" value="1"/>
</dbReference>
<evidence type="ECO:0000256" key="4">
    <source>
        <dbReference type="ARBA" id="ARBA00022737"/>
    </source>
</evidence>
<evidence type="ECO:0000313" key="8">
    <source>
        <dbReference type="EMBL" id="KAJ1969158.1"/>
    </source>
</evidence>
<comment type="similarity">
    <text evidence="2">Belongs to the UTP6 family.</text>
</comment>
<dbReference type="Pfam" id="PF08640">
    <property type="entry name" value="U3_assoc_6"/>
    <property type="match status" value="1"/>
</dbReference>
<dbReference type="GO" id="GO:0032040">
    <property type="term" value="C:small-subunit processome"/>
    <property type="evidence" value="ECO:0007669"/>
    <property type="project" value="TreeGrafter"/>
</dbReference>
<dbReference type="SUPFAM" id="SSF48452">
    <property type="entry name" value="TPR-like"/>
    <property type="match status" value="2"/>
</dbReference>
<feature type="region of interest" description="Disordered" evidence="6">
    <location>
        <begin position="254"/>
        <end position="283"/>
    </location>
</feature>
<dbReference type="GO" id="GO:0034388">
    <property type="term" value="C:Pwp2p-containing subcomplex of 90S preribosome"/>
    <property type="evidence" value="ECO:0007669"/>
    <property type="project" value="TreeGrafter"/>
</dbReference>
<dbReference type="GO" id="GO:0030515">
    <property type="term" value="F:snoRNA binding"/>
    <property type="evidence" value="ECO:0007669"/>
    <property type="project" value="InterPro"/>
</dbReference>
<organism evidence="8 9">
    <name type="scientific">Dispira parvispora</name>
    <dbReference type="NCBI Taxonomy" id="1520584"/>
    <lineage>
        <taxon>Eukaryota</taxon>
        <taxon>Fungi</taxon>
        <taxon>Fungi incertae sedis</taxon>
        <taxon>Zoopagomycota</taxon>
        <taxon>Kickxellomycotina</taxon>
        <taxon>Dimargaritomycetes</taxon>
        <taxon>Dimargaritales</taxon>
        <taxon>Dimargaritaceae</taxon>
        <taxon>Dispira</taxon>
    </lineage>
</organism>
<protein>
    <submittedName>
        <fullName evidence="8">U3 snoRNP protein</fullName>
    </submittedName>
</protein>
<evidence type="ECO:0000256" key="2">
    <source>
        <dbReference type="ARBA" id="ARBA00010734"/>
    </source>
</evidence>
<dbReference type="PANTHER" id="PTHR23271">
    <property type="entry name" value="HEPATOCELLULAR CARCINOMA-ASSOCIATED ANTIGEN 66"/>
    <property type="match status" value="1"/>
</dbReference>
<keyword evidence="9" id="KW-1185">Reference proteome</keyword>
<feature type="region of interest" description="Disordered" evidence="6">
    <location>
        <begin position="221"/>
        <end position="242"/>
    </location>
</feature>
<accession>A0A9W8E8U7</accession>
<name>A0A9W8E8U7_9FUNG</name>
<dbReference type="AlphaFoldDB" id="A0A9W8E8U7"/>
<dbReference type="SMART" id="SM00386">
    <property type="entry name" value="HAT"/>
    <property type="match status" value="5"/>
</dbReference>
<dbReference type="Gene3D" id="1.25.40.10">
    <property type="entry name" value="Tetratricopeptide repeat domain"/>
    <property type="match status" value="3"/>
</dbReference>
<dbReference type="GO" id="GO:0000462">
    <property type="term" value="P:maturation of SSU-rRNA from tricistronic rRNA transcript (SSU-rRNA, 5.8S rRNA, LSU-rRNA)"/>
    <property type="evidence" value="ECO:0007669"/>
    <property type="project" value="InterPro"/>
</dbReference>
<keyword evidence="3" id="KW-0698">rRNA processing</keyword>
<keyword evidence="4" id="KW-0677">Repeat</keyword>
<dbReference type="InterPro" id="IPR013949">
    <property type="entry name" value="Utp6"/>
</dbReference>
<evidence type="ECO:0000256" key="6">
    <source>
        <dbReference type="SAM" id="MobiDB-lite"/>
    </source>
</evidence>
<dbReference type="EMBL" id="JANBPY010000088">
    <property type="protein sequence ID" value="KAJ1969158.1"/>
    <property type="molecule type" value="Genomic_DNA"/>
</dbReference>
<dbReference type="InterPro" id="IPR055347">
    <property type="entry name" value="UTP6_N"/>
</dbReference>
<dbReference type="InterPro" id="IPR011990">
    <property type="entry name" value="TPR-like_helical_dom_sf"/>
</dbReference>
<reference evidence="8" key="1">
    <citation type="submission" date="2022-07" db="EMBL/GenBank/DDBJ databases">
        <title>Phylogenomic reconstructions and comparative analyses of Kickxellomycotina fungi.</title>
        <authorList>
            <person name="Reynolds N.K."/>
            <person name="Stajich J.E."/>
            <person name="Barry K."/>
            <person name="Grigoriev I.V."/>
            <person name="Crous P."/>
            <person name="Smith M.E."/>
        </authorList>
    </citation>
    <scope>NUCLEOTIDE SEQUENCE</scope>
    <source>
        <strain evidence="8">RSA 1196</strain>
    </source>
</reference>
<comment type="subcellular location">
    <subcellularLocation>
        <location evidence="1">Nucleus</location>
        <location evidence="1">Nucleolus</location>
    </subcellularLocation>
</comment>
<dbReference type="OrthoDB" id="28112at2759"/>
<evidence type="ECO:0000259" key="7">
    <source>
        <dbReference type="Pfam" id="PF08640"/>
    </source>
</evidence>
<evidence type="ECO:0000256" key="1">
    <source>
        <dbReference type="ARBA" id="ARBA00004604"/>
    </source>
</evidence>
<evidence type="ECO:0000313" key="9">
    <source>
        <dbReference type="Proteomes" id="UP001150925"/>
    </source>
</evidence>
<gene>
    <name evidence="8" type="primary">UTP6</name>
    <name evidence="8" type="ORF">IWQ62_000805</name>
</gene>
<dbReference type="InterPro" id="IPR003107">
    <property type="entry name" value="HAT"/>
</dbReference>
<keyword evidence="5" id="KW-0539">Nucleus</keyword>
<dbReference type="Proteomes" id="UP001150925">
    <property type="component" value="Unassembled WGS sequence"/>
</dbReference>
<feature type="domain" description="U3 small nucleolar RNA-associated protein 6 N-terminal" evidence="7">
    <location>
        <begin position="10"/>
        <end position="84"/>
    </location>
</feature>
<sequence length="712" mass="81503">MGDPVQIRIEETFLELDQYKLRGLFEPSEIKALVKRRTYFENLLFRQAPKKVDYLRYIEYELNLNALREKRAGRMVYKVVKRDDPKRRKTQWSMLSSMSNPAFARHVALKRCETIFERALSRYMGDVNLWLQYLEELKRLKKHSLLAKTYSRAIRVHPTKPQLWLQAASYEYGEQGYVLGARALFQRGLRLNPTSTELWLEYFKMELLYAEKLCQRHELMEDHQTPSKEDAGEEEKVKESTTLDGEVHVDIPVLREEEESGEGQTGDKATPTFSNEDEASESKPANLLLEGAIPRVVFTNAVNHIPDNVEFRMQFAKLYHQFPRFSKNSSVVYQSVKQDFPQQPKVVVFVAEVPLHGVTPDAPEYVDALAECTSTLDEALSGSHDGMLYSAAHTCLTTHLAQIQEPHLYTFIVKKLVQWGKLGGRDSFSVQDNWVQYSVQLGEWALSLVDVHANTPEQVSRDTLKSALTAACQLISKVVIVSPHVDTLWLVWVSLTEQLQALRRSAEDNADVTSADEDNLQNPVLDWYQRALEACSESPALWKAYLKFLMSQWRRHNKSNATSSAQQRVQGLFDKALGQVGQLISEVGAEIRGEVHACYVHWLYKAGGLDLVRSASSAFSARFIPSHRFYYACIEKERAHGADAKNVLALYERLVQVQPEATEPWLMYLNYLHHSVRNVKLATSVYWKAVKAVASKPQFETAYQKLLDGQMD</sequence>
<comment type="caution">
    <text evidence="8">The sequence shown here is derived from an EMBL/GenBank/DDBJ whole genome shotgun (WGS) entry which is preliminary data.</text>
</comment>
<evidence type="ECO:0000256" key="3">
    <source>
        <dbReference type="ARBA" id="ARBA00022552"/>
    </source>
</evidence>
<proteinExistence type="inferred from homology"/>